<dbReference type="GeneID" id="54345265"/>
<dbReference type="Proteomes" id="UP000800082">
    <property type="component" value="Unassembled WGS sequence"/>
</dbReference>
<dbReference type="EMBL" id="ML978969">
    <property type="protein sequence ID" value="KAF1928195.1"/>
    <property type="molecule type" value="Genomic_DNA"/>
</dbReference>
<dbReference type="RefSeq" id="XP_033448447.1">
    <property type="nucleotide sequence ID" value="XM_033587619.1"/>
</dbReference>
<accession>A0A6A5RIM5</accession>
<proteinExistence type="predicted"/>
<keyword evidence="2" id="KW-1185">Reference proteome</keyword>
<evidence type="ECO:0000313" key="2">
    <source>
        <dbReference type="Proteomes" id="UP000800082"/>
    </source>
</evidence>
<organism evidence="1 2">
    <name type="scientific">Didymella exigua CBS 183.55</name>
    <dbReference type="NCBI Taxonomy" id="1150837"/>
    <lineage>
        <taxon>Eukaryota</taxon>
        <taxon>Fungi</taxon>
        <taxon>Dikarya</taxon>
        <taxon>Ascomycota</taxon>
        <taxon>Pezizomycotina</taxon>
        <taxon>Dothideomycetes</taxon>
        <taxon>Pleosporomycetidae</taxon>
        <taxon>Pleosporales</taxon>
        <taxon>Pleosporineae</taxon>
        <taxon>Didymellaceae</taxon>
        <taxon>Didymella</taxon>
    </lineage>
</organism>
<dbReference type="AlphaFoldDB" id="A0A6A5RIM5"/>
<name>A0A6A5RIM5_9PLEO</name>
<evidence type="ECO:0000313" key="1">
    <source>
        <dbReference type="EMBL" id="KAF1928195.1"/>
    </source>
</evidence>
<gene>
    <name evidence="1" type="ORF">M421DRAFT_156236</name>
</gene>
<reference evidence="1" key="1">
    <citation type="journal article" date="2020" name="Stud. Mycol.">
        <title>101 Dothideomycetes genomes: a test case for predicting lifestyles and emergence of pathogens.</title>
        <authorList>
            <person name="Haridas S."/>
            <person name="Albert R."/>
            <person name="Binder M."/>
            <person name="Bloem J."/>
            <person name="Labutti K."/>
            <person name="Salamov A."/>
            <person name="Andreopoulos B."/>
            <person name="Baker S."/>
            <person name="Barry K."/>
            <person name="Bills G."/>
            <person name="Bluhm B."/>
            <person name="Cannon C."/>
            <person name="Castanera R."/>
            <person name="Culley D."/>
            <person name="Daum C."/>
            <person name="Ezra D."/>
            <person name="Gonzalez J."/>
            <person name="Henrissat B."/>
            <person name="Kuo A."/>
            <person name="Liang C."/>
            <person name="Lipzen A."/>
            <person name="Lutzoni F."/>
            <person name="Magnuson J."/>
            <person name="Mondo S."/>
            <person name="Nolan M."/>
            <person name="Ohm R."/>
            <person name="Pangilinan J."/>
            <person name="Park H.-J."/>
            <person name="Ramirez L."/>
            <person name="Alfaro M."/>
            <person name="Sun H."/>
            <person name="Tritt A."/>
            <person name="Yoshinaga Y."/>
            <person name="Zwiers L.-H."/>
            <person name="Turgeon B."/>
            <person name="Goodwin S."/>
            <person name="Spatafora J."/>
            <person name="Crous P."/>
            <person name="Grigoriev I."/>
        </authorList>
    </citation>
    <scope>NUCLEOTIDE SEQUENCE</scope>
    <source>
        <strain evidence="1">CBS 183.55</strain>
    </source>
</reference>
<sequence>MDTATSLEPVSLFPALGWLCRLRGWPSPCTITTHVGAAHHIQQDTRLLNAVAYSSDICHSCRSLEVSSVLQVETKTVSRGEIDTPGCTTAAVVPKCHLVRPTRVIYTTSYTRTDSMRASTYSCWRGKGSRRCPVGYDLQPMHHHSAAMTVGTLIRLIRSSPVPTLS</sequence>
<protein>
    <submittedName>
        <fullName evidence="1">Uncharacterized protein</fullName>
    </submittedName>
</protein>